<name>A0AAU8XVR3_LACHE</name>
<evidence type="ECO:0000313" key="1">
    <source>
        <dbReference type="EMBL" id="AUI74870.1"/>
    </source>
</evidence>
<protein>
    <submittedName>
        <fullName evidence="1">Uncharacterized protein</fullName>
    </submittedName>
</protein>
<dbReference type="Proteomes" id="UP000234562">
    <property type="component" value="Chromosome"/>
</dbReference>
<reference evidence="2" key="1">
    <citation type="submission" date="2016-05" db="EMBL/GenBank/DDBJ databases">
        <title>Genome sequence of Lactobacillus helveticus FAM8105.</title>
        <authorList>
            <person name="Ahrens C."/>
            <person name="Schmid M."/>
        </authorList>
    </citation>
    <scope>NUCLEOTIDE SEQUENCE [LARGE SCALE GENOMIC DNA]</scope>
    <source>
        <strain evidence="2">FAM8105</strain>
    </source>
</reference>
<proteinExistence type="predicted"/>
<gene>
    <name evidence="1" type="ORF">Lh8105_09045</name>
</gene>
<accession>A0AAU8XVR3</accession>
<dbReference type="EMBL" id="CP015496">
    <property type="protein sequence ID" value="AUI74870.1"/>
    <property type="molecule type" value="Genomic_DNA"/>
</dbReference>
<dbReference type="RefSeq" id="WP_101853973.1">
    <property type="nucleotide sequence ID" value="NZ_QKQX01000079.1"/>
</dbReference>
<sequence length="81" mass="9137">MNQLTSLTSKCQITLELPNKVADDFQDEVNNLKIIGTDKVGNNICVFDKNICWYGNLDFGGIIKPYMTAMRICKSSVKFNN</sequence>
<evidence type="ECO:0000313" key="2">
    <source>
        <dbReference type="Proteomes" id="UP000234562"/>
    </source>
</evidence>
<organism evidence="1 2">
    <name type="scientific">Lactobacillus helveticus</name>
    <name type="common">Lactobacillus suntoryeus</name>
    <dbReference type="NCBI Taxonomy" id="1587"/>
    <lineage>
        <taxon>Bacteria</taxon>
        <taxon>Bacillati</taxon>
        <taxon>Bacillota</taxon>
        <taxon>Bacilli</taxon>
        <taxon>Lactobacillales</taxon>
        <taxon>Lactobacillaceae</taxon>
        <taxon>Lactobacillus</taxon>
    </lineage>
</organism>
<dbReference type="AlphaFoldDB" id="A0AAU8XVR3"/>